<dbReference type="Pfam" id="PF04773">
    <property type="entry name" value="FecR"/>
    <property type="match status" value="1"/>
</dbReference>
<feature type="transmembrane region" description="Helical" evidence="1">
    <location>
        <begin position="85"/>
        <end position="107"/>
    </location>
</feature>
<keyword evidence="1" id="KW-1133">Transmembrane helix</keyword>
<organism evidence="3 4">
    <name type="scientific">Sphingomonas kyeonggiensis</name>
    <dbReference type="NCBI Taxonomy" id="1268553"/>
    <lineage>
        <taxon>Bacteria</taxon>
        <taxon>Pseudomonadati</taxon>
        <taxon>Pseudomonadota</taxon>
        <taxon>Alphaproteobacteria</taxon>
        <taxon>Sphingomonadales</taxon>
        <taxon>Sphingomonadaceae</taxon>
        <taxon>Sphingomonas</taxon>
    </lineage>
</organism>
<dbReference type="PANTHER" id="PTHR30273:SF2">
    <property type="entry name" value="PROTEIN FECR"/>
    <property type="match status" value="1"/>
</dbReference>
<gene>
    <name evidence="3" type="ORF">GGR46_001621</name>
</gene>
<evidence type="ECO:0000256" key="1">
    <source>
        <dbReference type="SAM" id="Phobius"/>
    </source>
</evidence>
<keyword evidence="1 3" id="KW-0812">Transmembrane</keyword>
<protein>
    <submittedName>
        <fullName evidence="3">Transmembrane sensor</fullName>
    </submittedName>
</protein>
<sequence length="332" mass="36811">MIGRRRMRPDRSVRERAAQRFLAWRAHDPELDPALPSDDEVAATEEMDRVWALTGAVADDPRLREVLRSDLARFGPEQRARRHRAIAAAIALLLAVPGVGLVGWQILAPEPQAVAASGHHFFTGVGQRTGIVLADTSSVSIDSDSALVIRMDERRRAVTLERGRAFFKVAKDRKRPFVVTVGNKQVRAVGTAFEVRIDRNRVVVTVSEGVVEVTEKGPRRPVEHQASIEAGSQLVANDDNGWDISQVDLKQSTSWLTGRLSFMGEPLADAVEQMNSYSRRKLVFRGNRVPNERIVGVFRSGDTEALAQAIELNGFGRIVADTPEQIEIEVRE</sequence>
<evidence type="ECO:0000313" key="3">
    <source>
        <dbReference type="EMBL" id="MBB4098088.1"/>
    </source>
</evidence>
<dbReference type="RefSeq" id="WP_183996251.1">
    <property type="nucleotide sequence ID" value="NZ_JACIEH010000001.1"/>
</dbReference>
<feature type="domain" description="FecR protein" evidence="2">
    <location>
        <begin position="123"/>
        <end position="212"/>
    </location>
</feature>
<keyword evidence="4" id="KW-1185">Reference proteome</keyword>
<dbReference type="GO" id="GO:0016989">
    <property type="term" value="F:sigma factor antagonist activity"/>
    <property type="evidence" value="ECO:0007669"/>
    <property type="project" value="TreeGrafter"/>
</dbReference>
<proteinExistence type="predicted"/>
<dbReference type="Gene3D" id="2.60.120.1440">
    <property type="match status" value="1"/>
</dbReference>
<reference evidence="3 4" key="1">
    <citation type="submission" date="2020-08" db="EMBL/GenBank/DDBJ databases">
        <title>Genomic Encyclopedia of Type Strains, Phase IV (KMG-IV): sequencing the most valuable type-strain genomes for metagenomic binning, comparative biology and taxonomic classification.</title>
        <authorList>
            <person name="Goeker M."/>
        </authorList>
    </citation>
    <scope>NUCLEOTIDE SEQUENCE [LARGE SCALE GENOMIC DNA]</scope>
    <source>
        <strain evidence="3 4">DSM 101806</strain>
    </source>
</reference>
<dbReference type="EMBL" id="JACIEH010000001">
    <property type="protein sequence ID" value="MBB4098088.1"/>
    <property type="molecule type" value="Genomic_DNA"/>
</dbReference>
<dbReference type="PIRSF" id="PIRSF018266">
    <property type="entry name" value="FecR"/>
    <property type="match status" value="1"/>
</dbReference>
<keyword evidence="1" id="KW-0472">Membrane</keyword>
<evidence type="ECO:0000259" key="2">
    <source>
        <dbReference type="Pfam" id="PF04773"/>
    </source>
</evidence>
<dbReference type="InterPro" id="IPR012373">
    <property type="entry name" value="Ferrdict_sens_TM"/>
</dbReference>
<accession>A0A7W6JR84</accession>
<dbReference type="Proteomes" id="UP000557392">
    <property type="component" value="Unassembled WGS sequence"/>
</dbReference>
<dbReference type="AlphaFoldDB" id="A0A7W6JR84"/>
<name>A0A7W6JR84_9SPHN</name>
<comment type="caution">
    <text evidence="3">The sequence shown here is derived from an EMBL/GenBank/DDBJ whole genome shotgun (WGS) entry which is preliminary data.</text>
</comment>
<evidence type="ECO:0000313" key="4">
    <source>
        <dbReference type="Proteomes" id="UP000557392"/>
    </source>
</evidence>
<dbReference type="PANTHER" id="PTHR30273">
    <property type="entry name" value="PERIPLASMIC SIGNAL SENSOR AND SIGMA FACTOR ACTIVATOR FECR-RELATED"/>
    <property type="match status" value="1"/>
</dbReference>
<dbReference type="InterPro" id="IPR006860">
    <property type="entry name" value="FecR"/>
</dbReference>